<dbReference type="OrthoDB" id="797132at2"/>
<dbReference type="InParanoid" id="A0A1I2G0D1"/>
<reference evidence="1 2" key="1">
    <citation type="submission" date="2016-10" db="EMBL/GenBank/DDBJ databases">
        <authorList>
            <person name="de Groot N.N."/>
        </authorList>
    </citation>
    <scope>NUCLEOTIDE SEQUENCE [LARGE SCALE GENOMIC DNA]</scope>
    <source>
        <strain evidence="1 2">DSM 19012</strain>
    </source>
</reference>
<dbReference type="eggNOG" id="ENOG50335Y1">
    <property type="taxonomic scope" value="Bacteria"/>
</dbReference>
<accession>A0A1I2G0D1</accession>
<evidence type="ECO:0000313" key="2">
    <source>
        <dbReference type="Proteomes" id="UP000181976"/>
    </source>
</evidence>
<gene>
    <name evidence="1" type="ORF">SAMN05444380_1427</name>
</gene>
<proteinExistence type="predicted"/>
<dbReference type="RefSeq" id="WP_010526862.1">
    <property type="nucleotide sequence ID" value="NZ_AFSL01000021.1"/>
</dbReference>
<keyword evidence="2" id="KW-1185">Reference proteome</keyword>
<name>A0A1I2G0D1_9BACT</name>
<dbReference type="EMBL" id="FONA01000042">
    <property type="protein sequence ID" value="SFF10559.1"/>
    <property type="molecule type" value="Genomic_DNA"/>
</dbReference>
<dbReference type="AlphaFoldDB" id="A0A1I2G0D1"/>
<protein>
    <submittedName>
        <fullName evidence="1">Uncharacterized protein</fullName>
    </submittedName>
</protein>
<evidence type="ECO:0000313" key="1">
    <source>
        <dbReference type="EMBL" id="SFF10559.1"/>
    </source>
</evidence>
<dbReference type="Proteomes" id="UP000181976">
    <property type="component" value="Unassembled WGS sequence"/>
</dbReference>
<sequence length="206" mass="23900">MRKVFYALILAVMMTNCMTYQGFYNIGLQKVERPENAKERYGESKIVNFEEEGKTKYSYEDDMIKIVWLPLSTQFGFTLKNKTDHSIKIIWDEAVYVDPNGSSGRVMHAGVKYIDRNNPQPPTVVVKNANIDDIIVPTDNIYYVSGQYGGWRTKPMFPNRANTREELNALTQQYVGKEVRVLLPLKIEETINEYIFTFKVEDFIAK</sequence>
<organism evidence="1 2">
    <name type="scientific">Thermophagus xiamenensis</name>
    <dbReference type="NCBI Taxonomy" id="385682"/>
    <lineage>
        <taxon>Bacteria</taxon>
        <taxon>Pseudomonadati</taxon>
        <taxon>Bacteroidota</taxon>
        <taxon>Bacteroidia</taxon>
        <taxon>Marinilabiliales</taxon>
        <taxon>Marinilabiliaceae</taxon>
        <taxon>Thermophagus</taxon>
    </lineage>
</organism>